<dbReference type="InterPro" id="IPR036565">
    <property type="entry name" value="Mur-like_cat_sf"/>
</dbReference>
<dbReference type="Gene3D" id="3.40.1190.10">
    <property type="entry name" value="Mur-like, catalytic domain"/>
    <property type="match status" value="1"/>
</dbReference>
<evidence type="ECO:0000256" key="6">
    <source>
        <dbReference type="ARBA" id="ARBA00023316"/>
    </source>
</evidence>
<dbReference type="HAMAP" id="MF_00208">
    <property type="entry name" value="MurE"/>
    <property type="match status" value="1"/>
</dbReference>
<dbReference type="GO" id="GO:0071555">
    <property type="term" value="P:cell wall organization"/>
    <property type="evidence" value="ECO:0007669"/>
    <property type="project" value="UniProtKB-KW"/>
</dbReference>
<protein>
    <recommendedName>
        <fullName evidence="7">UDP-N-acetylmuramoyl-L-alanyl-D-glutamate--2,6-diaminopimelate ligase</fullName>
        <ecNumber evidence="7">6.3.2.13</ecNumber>
    </recommendedName>
    <alternativeName>
        <fullName evidence="7">Meso-A2pm-adding enzyme</fullName>
    </alternativeName>
    <alternativeName>
        <fullName evidence="7">Meso-diaminopimelate-adding enzyme</fullName>
    </alternativeName>
    <alternativeName>
        <fullName evidence="7">UDP-MurNAc-L-Ala-D-Glu:meso-diaminopimelate ligase</fullName>
    </alternativeName>
    <alternativeName>
        <fullName evidence="7">UDP-MurNAc-tripeptide synthetase</fullName>
    </alternativeName>
    <alternativeName>
        <fullName evidence="7">UDP-N-acetylmuramyl-tripeptide synthetase</fullName>
    </alternativeName>
</protein>
<dbReference type="InterPro" id="IPR035911">
    <property type="entry name" value="MurE/MurF_N"/>
</dbReference>
<feature type="domain" description="Mur ligase central" evidence="11">
    <location>
        <begin position="110"/>
        <end position="306"/>
    </location>
</feature>
<dbReference type="EMBL" id="NFHB01000006">
    <property type="protein sequence ID" value="OUN02827.1"/>
    <property type="molecule type" value="Genomic_DNA"/>
</dbReference>
<sequence>MKTLKDLLKDTPVTVLHGDGSTTVAALAYDSRAVTRGDCFFATRGTQSDGHDFIPDAVAKGASAVVCEQLPAETAHGVAYVVVPDAAGALADMAAAFYDHPSRELKLVGITGTNGKTTTVTLLYDLVRALGYKAGLVSTVVYKVGERIVEATHTTPDPVRLNAMMREMADEGCEYCFMECSSHAIVQQRTRGLHFAGGIFSNITHDHLDYHKTFAEYIRAKKLFFDSLAKDAFALTNADDKNGRVMVQNTAAGIHTYSLRTMADFRCKIVEMHVDGMLLRIDGQEVWVGLVGRFNAYNLLAVYGAAVLLGLDRTEVLRAMSMLHAVSGRFEFVRAENGTTAIVDYAHTPDALENVIQTVEEIRTPAQQLIVVCGCGGDRDRTKRPEMAQIAVKYADTAIFTSDNPRHESPGAILDEMAAGLDPGARFLRIVDRAEAIRTAAMLSRPGDILLIAGKGHETYQIIGDVKHHFDDKEEVAKAFGTLRN</sequence>
<evidence type="ECO:0000313" key="12">
    <source>
        <dbReference type="EMBL" id="OUN02827.1"/>
    </source>
</evidence>
<dbReference type="GO" id="GO:0051301">
    <property type="term" value="P:cell division"/>
    <property type="evidence" value="ECO:0007669"/>
    <property type="project" value="UniProtKB-KW"/>
</dbReference>
<dbReference type="GO" id="GO:0009252">
    <property type="term" value="P:peptidoglycan biosynthetic process"/>
    <property type="evidence" value="ECO:0007669"/>
    <property type="project" value="UniProtKB-UniRule"/>
</dbReference>
<dbReference type="InterPro" id="IPR013221">
    <property type="entry name" value="Mur_ligase_cen"/>
</dbReference>
<evidence type="ECO:0000313" key="13">
    <source>
        <dbReference type="Proteomes" id="UP000195772"/>
    </source>
</evidence>
<dbReference type="OrthoDB" id="9800958at2"/>
<comment type="pathway">
    <text evidence="7 8">Cell wall biogenesis; peptidoglycan biosynthesis.</text>
</comment>
<keyword evidence="7" id="KW-0460">Magnesium</keyword>
<dbReference type="SUPFAM" id="SSF53244">
    <property type="entry name" value="MurD-like peptide ligases, peptide-binding domain"/>
    <property type="match status" value="1"/>
</dbReference>
<dbReference type="NCBIfam" id="NF001126">
    <property type="entry name" value="PRK00139.1-4"/>
    <property type="match status" value="1"/>
</dbReference>
<comment type="similarity">
    <text evidence="1 7">Belongs to the MurCDEF family. MurE subfamily.</text>
</comment>
<feature type="domain" description="Mur ligase C-terminal" evidence="10">
    <location>
        <begin position="328"/>
        <end position="456"/>
    </location>
</feature>
<reference evidence="13" key="1">
    <citation type="submission" date="2017-04" db="EMBL/GenBank/DDBJ databases">
        <title>Function of individual gut microbiota members based on whole genome sequencing of pure cultures obtained from chicken caecum.</title>
        <authorList>
            <person name="Medvecky M."/>
            <person name="Cejkova D."/>
            <person name="Polansky O."/>
            <person name="Karasova D."/>
            <person name="Kubasova T."/>
            <person name="Cizek A."/>
            <person name="Rychlik I."/>
        </authorList>
    </citation>
    <scope>NUCLEOTIDE SEQUENCE [LARGE SCALE GENOMIC DNA]</scope>
    <source>
        <strain evidence="13">An90</strain>
    </source>
</reference>
<dbReference type="RefSeq" id="WP_032134596.1">
    <property type="nucleotide sequence ID" value="NZ_JADNCE010000006.1"/>
</dbReference>
<dbReference type="AlphaFoldDB" id="A0A1Y3QWP7"/>
<evidence type="ECO:0000256" key="4">
    <source>
        <dbReference type="ARBA" id="ARBA00022984"/>
    </source>
</evidence>
<feature type="binding site" evidence="7">
    <location>
        <begin position="112"/>
        <end position="118"/>
    </location>
    <ligand>
        <name>ATP</name>
        <dbReference type="ChEBI" id="CHEBI:30616"/>
    </ligand>
</feature>
<dbReference type="Pfam" id="PF02875">
    <property type="entry name" value="Mur_ligase_C"/>
    <property type="match status" value="1"/>
</dbReference>
<dbReference type="Pfam" id="PF08245">
    <property type="entry name" value="Mur_ligase_M"/>
    <property type="match status" value="1"/>
</dbReference>
<keyword evidence="7" id="KW-0963">Cytoplasm</keyword>
<dbReference type="InterPro" id="IPR000713">
    <property type="entry name" value="Mur_ligase_N"/>
</dbReference>
<dbReference type="GO" id="GO:0005524">
    <property type="term" value="F:ATP binding"/>
    <property type="evidence" value="ECO:0007669"/>
    <property type="project" value="UniProtKB-UniRule"/>
</dbReference>
<keyword evidence="7" id="KW-0547">Nucleotide-binding</keyword>
<dbReference type="eggNOG" id="COG0769">
    <property type="taxonomic scope" value="Bacteria"/>
</dbReference>
<feature type="modified residue" description="N6-carboxylysine" evidence="7">
    <location>
        <position position="221"/>
    </location>
</feature>
<evidence type="ECO:0000259" key="9">
    <source>
        <dbReference type="Pfam" id="PF01225"/>
    </source>
</evidence>
<feature type="binding site" evidence="7">
    <location>
        <position position="379"/>
    </location>
    <ligand>
        <name>meso-2,6-diaminopimelate</name>
        <dbReference type="ChEBI" id="CHEBI:57791"/>
    </ligand>
</feature>
<feature type="binding site" evidence="7">
    <location>
        <position position="187"/>
    </location>
    <ligand>
        <name>UDP-N-acetyl-alpha-D-muramoyl-L-alanyl-D-glutamate</name>
        <dbReference type="ChEBI" id="CHEBI:83900"/>
    </ligand>
</feature>
<feature type="short sequence motif" description="Meso-diaminopimelate recognition motif" evidence="7">
    <location>
        <begin position="403"/>
        <end position="406"/>
    </location>
</feature>
<evidence type="ECO:0000256" key="5">
    <source>
        <dbReference type="ARBA" id="ARBA00023306"/>
    </source>
</evidence>
<dbReference type="NCBIfam" id="TIGR01085">
    <property type="entry name" value="murE"/>
    <property type="match status" value="1"/>
</dbReference>
<keyword evidence="6 7" id="KW-0961">Cell wall biogenesis/degradation</keyword>
<dbReference type="GO" id="GO:0005737">
    <property type="term" value="C:cytoplasm"/>
    <property type="evidence" value="ECO:0007669"/>
    <property type="project" value="UniProtKB-SubCell"/>
</dbReference>
<dbReference type="GO" id="GO:0008765">
    <property type="term" value="F:UDP-N-acetylmuramoylalanyl-D-glutamate-2,6-diaminopimelate ligase activity"/>
    <property type="evidence" value="ECO:0007669"/>
    <property type="project" value="UniProtKB-UniRule"/>
</dbReference>
<comment type="subcellular location">
    <subcellularLocation>
        <location evidence="7 8">Cytoplasm</location>
    </subcellularLocation>
</comment>
<comment type="caution">
    <text evidence="12">The sequence shown here is derived from an EMBL/GenBank/DDBJ whole genome shotgun (WGS) entry which is preliminary data.</text>
</comment>
<comment type="cofactor">
    <cofactor evidence="7">
        <name>Mg(2+)</name>
        <dbReference type="ChEBI" id="CHEBI:18420"/>
    </cofactor>
</comment>
<dbReference type="InterPro" id="IPR036615">
    <property type="entry name" value="Mur_ligase_C_dom_sf"/>
</dbReference>
<dbReference type="InterPro" id="IPR005761">
    <property type="entry name" value="UDP-N-AcMur-Glu-dNH2Pim_ligase"/>
</dbReference>
<gene>
    <name evidence="7" type="primary">murE</name>
    <name evidence="12" type="ORF">B5G41_09850</name>
</gene>
<comment type="function">
    <text evidence="7">Catalyzes the addition of meso-diaminopimelic acid to the nucleotide precursor UDP-N-acetylmuramoyl-L-alanyl-D-glutamate (UMAG) in the biosynthesis of bacterial cell-wall peptidoglycan.</text>
</comment>
<feature type="binding site" evidence="7">
    <location>
        <position position="458"/>
    </location>
    <ligand>
        <name>meso-2,6-diaminopimelate</name>
        <dbReference type="ChEBI" id="CHEBI:57791"/>
    </ligand>
</feature>
<evidence type="ECO:0000256" key="2">
    <source>
        <dbReference type="ARBA" id="ARBA00022618"/>
    </source>
</evidence>
<feature type="binding site" evidence="7">
    <location>
        <position position="31"/>
    </location>
    <ligand>
        <name>UDP-N-acetyl-alpha-D-muramoyl-L-alanyl-D-glutamate</name>
        <dbReference type="ChEBI" id="CHEBI:83900"/>
    </ligand>
</feature>
<dbReference type="EC" id="6.3.2.13" evidence="7"/>
<organism evidence="12 13">
    <name type="scientific">Alistipes onderdonkii</name>
    <dbReference type="NCBI Taxonomy" id="328813"/>
    <lineage>
        <taxon>Bacteria</taxon>
        <taxon>Pseudomonadati</taxon>
        <taxon>Bacteroidota</taxon>
        <taxon>Bacteroidia</taxon>
        <taxon>Bacteroidales</taxon>
        <taxon>Rikenellaceae</taxon>
        <taxon>Alistipes</taxon>
    </lineage>
</organism>
<proteinExistence type="inferred from homology"/>
<evidence type="ECO:0000256" key="3">
    <source>
        <dbReference type="ARBA" id="ARBA00022960"/>
    </source>
</evidence>
<dbReference type="Gene3D" id="3.40.1390.10">
    <property type="entry name" value="MurE/MurF, N-terminal domain"/>
    <property type="match status" value="1"/>
</dbReference>
<keyword evidence="4 7" id="KW-0573">Peptidoglycan synthesis</keyword>
<dbReference type="SUPFAM" id="SSF63418">
    <property type="entry name" value="MurE/MurF N-terminal domain"/>
    <property type="match status" value="1"/>
</dbReference>
<evidence type="ECO:0000259" key="11">
    <source>
        <dbReference type="Pfam" id="PF08245"/>
    </source>
</evidence>
<dbReference type="Proteomes" id="UP000195772">
    <property type="component" value="Unassembled WGS sequence"/>
</dbReference>
<keyword evidence="7" id="KW-0067">ATP-binding</keyword>
<feature type="domain" description="Mur ligase N-terminal catalytic" evidence="9">
    <location>
        <begin position="25"/>
        <end position="98"/>
    </location>
</feature>
<accession>A0A1Y3QWP7</accession>
<keyword evidence="3 7" id="KW-0133">Cell shape</keyword>
<evidence type="ECO:0000259" key="10">
    <source>
        <dbReference type="Pfam" id="PF02875"/>
    </source>
</evidence>
<dbReference type="UniPathway" id="UPA00219"/>
<dbReference type="PANTHER" id="PTHR23135:SF4">
    <property type="entry name" value="UDP-N-ACETYLMURAMOYL-L-ALANYL-D-GLUTAMATE--2,6-DIAMINOPIMELATE LIGASE MURE HOMOLOG, CHLOROPLASTIC"/>
    <property type="match status" value="1"/>
</dbReference>
<evidence type="ECO:0000256" key="7">
    <source>
        <dbReference type="HAMAP-Rule" id="MF_00208"/>
    </source>
</evidence>
<comment type="PTM">
    <text evidence="7">Carboxylation is probably crucial for Mg(2+) binding and, consequently, for the gamma-phosphate positioning of ATP.</text>
</comment>
<dbReference type="PANTHER" id="PTHR23135">
    <property type="entry name" value="MUR LIGASE FAMILY MEMBER"/>
    <property type="match status" value="1"/>
</dbReference>
<feature type="binding site" evidence="7">
    <location>
        <begin position="403"/>
        <end position="406"/>
    </location>
    <ligand>
        <name>meso-2,6-diaminopimelate</name>
        <dbReference type="ChEBI" id="CHEBI:57791"/>
    </ligand>
</feature>
<feature type="binding site" evidence="7">
    <location>
        <begin position="154"/>
        <end position="155"/>
    </location>
    <ligand>
        <name>UDP-N-acetyl-alpha-D-muramoyl-L-alanyl-D-glutamate</name>
        <dbReference type="ChEBI" id="CHEBI:83900"/>
    </ligand>
</feature>
<feature type="binding site" evidence="7">
    <location>
        <position position="189"/>
    </location>
    <ligand>
        <name>UDP-N-acetyl-alpha-D-muramoyl-L-alanyl-D-glutamate</name>
        <dbReference type="ChEBI" id="CHEBI:83900"/>
    </ligand>
</feature>
<feature type="binding site" evidence="7">
    <location>
        <position position="181"/>
    </location>
    <ligand>
        <name>UDP-N-acetyl-alpha-D-muramoyl-L-alanyl-D-glutamate</name>
        <dbReference type="ChEBI" id="CHEBI:83900"/>
    </ligand>
</feature>
<feature type="binding site" evidence="7">
    <location>
        <position position="454"/>
    </location>
    <ligand>
        <name>meso-2,6-diaminopimelate</name>
        <dbReference type="ChEBI" id="CHEBI:57791"/>
    </ligand>
</feature>
<dbReference type="SUPFAM" id="SSF53623">
    <property type="entry name" value="MurD-like peptide ligases, catalytic domain"/>
    <property type="match status" value="1"/>
</dbReference>
<dbReference type="Gene3D" id="3.90.190.20">
    <property type="entry name" value="Mur ligase, C-terminal domain"/>
    <property type="match status" value="1"/>
</dbReference>
<comment type="caution">
    <text evidence="7">Lacks conserved residue(s) required for the propagation of feature annotation.</text>
</comment>
<keyword evidence="2 7" id="KW-0132">Cell division</keyword>
<dbReference type="InterPro" id="IPR004101">
    <property type="entry name" value="Mur_ligase_C"/>
</dbReference>
<evidence type="ECO:0000256" key="1">
    <source>
        <dbReference type="ARBA" id="ARBA00005898"/>
    </source>
</evidence>
<keyword evidence="7 12" id="KW-0436">Ligase</keyword>
<keyword evidence="5 7" id="KW-0131">Cell cycle</keyword>
<dbReference type="GO" id="GO:0000287">
    <property type="term" value="F:magnesium ion binding"/>
    <property type="evidence" value="ECO:0007669"/>
    <property type="project" value="UniProtKB-UniRule"/>
</dbReference>
<evidence type="ECO:0000256" key="8">
    <source>
        <dbReference type="RuleBase" id="RU004135"/>
    </source>
</evidence>
<dbReference type="Pfam" id="PF01225">
    <property type="entry name" value="Mur_ligase"/>
    <property type="match status" value="1"/>
</dbReference>
<dbReference type="GO" id="GO:0008360">
    <property type="term" value="P:regulation of cell shape"/>
    <property type="evidence" value="ECO:0007669"/>
    <property type="project" value="UniProtKB-KW"/>
</dbReference>
<name>A0A1Y3QWP7_9BACT</name>
<comment type="catalytic activity">
    <reaction evidence="7">
        <text>UDP-N-acetyl-alpha-D-muramoyl-L-alanyl-D-glutamate + meso-2,6-diaminopimelate + ATP = UDP-N-acetyl-alpha-D-muramoyl-L-alanyl-gamma-D-glutamyl-meso-2,6-diaminopimelate + ADP + phosphate + H(+)</text>
        <dbReference type="Rhea" id="RHEA:23676"/>
        <dbReference type="ChEBI" id="CHEBI:15378"/>
        <dbReference type="ChEBI" id="CHEBI:30616"/>
        <dbReference type="ChEBI" id="CHEBI:43474"/>
        <dbReference type="ChEBI" id="CHEBI:57791"/>
        <dbReference type="ChEBI" id="CHEBI:83900"/>
        <dbReference type="ChEBI" id="CHEBI:83905"/>
        <dbReference type="ChEBI" id="CHEBI:456216"/>
        <dbReference type="EC" id="6.3.2.13"/>
    </reaction>
</comment>